<reference evidence="1 2" key="1">
    <citation type="submission" date="2024-05" db="EMBL/GenBank/DDBJ databases">
        <title>A high-quality chromosomal-level genome assembly of Topmouth culter (Culter alburnus).</title>
        <authorList>
            <person name="Zhao H."/>
        </authorList>
    </citation>
    <scope>NUCLEOTIDE SEQUENCE [LARGE SCALE GENOMIC DNA]</scope>
    <source>
        <strain evidence="1">CATC2023</strain>
        <tissue evidence="1">Muscle</tissue>
    </source>
</reference>
<keyword evidence="2" id="KW-1185">Reference proteome</keyword>
<protein>
    <submittedName>
        <fullName evidence="1">Uncharacterized protein</fullName>
    </submittedName>
</protein>
<proteinExistence type="predicted"/>
<comment type="caution">
    <text evidence="1">The sequence shown here is derived from an EMBL/GenBank/DDBJ whole genome shotgun (WGS) entry which is preliminary data.</text>
</comment>
<dbReference type="AlphaFoldDB" id="A0AAW1ZD74"/>
<organism evidence="1 2">
    <name type="scientific">Culter alburnus</name>
    <name type="common">Topmouth culter</name>
    <dbReference type="NCBI Taxonomy" id="194366"/>
    <lineage>
        <taxon>Eukaryota</taxon>
        <taxon>Metazoa</taxon>
        <taxon>Chordata</taxon>
        <taxon>Craniata</taxon>
        <taxon>Vertebrata</taxon>
        <taxon>Euteleostomi</taxon>
        <taxon>Actinopterygii</taxon>
        <taxon>Neopterygii</taxon>
        <taxon>Teleostei</taxon>
        <taxon>Ostariophysi</taxon>
        <taxon>Cypriniformes</taxon>
        <taxon>Xenocyprididae</taxon>
        <taxon>Xenocypridinae</taxon>
        <taxon>Culter</taxon>
    </lineage>
</organism>
<evidence type="ECO:0000313" key="1">
    <source>
        <dbReference type="EMBL" id="KAK9959310.1"/>
    </source>
</evidence>
<dbReference type="EMBL" id="JAWDJR010000017">
    <property type="protein sequence ID" value="KAK9959310.1"/>
    <property type="molecule type" value="Genomic_DNA"/>
</dbReference>
<accession>A0AAW1ZD74</accession>
<name>A0AAW1ZD74_CULAL</name>
<feature type="non-terminal residue" evidence="1">
    <location>
        <position position="1"/>
    </location>
</feature>
<evidence type="ECO:0000313" key="2">
    <source>
        <dbReference type="Proteomes" id="UP001479290"/>
    </source>
</evidence>
<gene>
    <name evidence="1" type="ORF">ABG768_009441</name>
</gene>
<dbReference type="Proteomes" id="UP001479290">
    <property type="component" value="Unassembled WGS sequence"/>
</dbReference>
<sequence length="79" mass="8298">TPLPHSFRRRVFFIAGSCCGGSKGPPAVGEILINSLFIGMGLSVAALCERLFYGSVREPRSGIWRGIIAFAAGSSNLVG</sequence>